<dbReference type="PANTHER" id="PTHR43877">
    <property type="entry name" value="AMINOALKYLPHOSPHONATE N-ACETYLTRANSFERASE-RELATED-RELATED"/>
    <property type="match status" value="1"/>
</dbReference>
<evidence type="ECO:0000256" key="1">
    <source>
        <dbReference type="ARBA" id="ARBA00022679"/>
    </source>
</evidence>
<dbReference type="Proteomes" id="UP000253727">
    <property type="component" value="Unassembled WGS sequence"/>
</dbReference>
<evidence type="ECO:0000259" key="3">
    <source>
        <dbReference type="PROSITE" id="PS51186"/>
    </source>
</evidence>
<dbReference type="InterPro" id="IPR016181">
    <property type="entry name" value="Acyl_CoA_acyltransferase"/>
</dbReference>
<dbReference type="AlphaFoldDB" id="A0A369Q7B9"/>
<protein>
    <recommendedName>
        <fullName evidence="3">N-acetyltransferase domain-containing protein</fullName>
    </recommendedName>
</protein>
<keyword evidence="1" id="KW-0808">Transferase</keyword>
<keyword evidence="2" id="KW-0012">Acyltransferase</keyword>
<comment type="caution">
    <text evidence="4">The sequence shown here is derived from an EMBL/GenBank/DDBJ whole genome shotgun (WGS) entry which is preliminary data.</text>
</comment>
<gene>
    <name evidence="4" type="ORF">HME9302_01979</name>
</gene>
<dbReference type="InterPro" id="IPR050832">
    <property type="entry name" value="Bact_Acetyltransf"/>
</dbReference>
<evidence type="ECO:0000256" key="2">
    <source>
        <dbReference type="ARBA" id="ARBA00023315"/>
    </source>
</evidence>
<feature type="domain" description="N-acetyltransferase" evidence="3">
    <location>
        <begin position="2"/>
        <end position="175"/>
    </location>
</feature>
<dbReference type="RefSeq" id="WP_115366861.1">
    <property type="nucleotide sequence ID" value="NZ_QBKA01000002.1"/>
</dbReference>
<dbReference type="OrthoDB" id="143110at2"/>
<evidence type="ECO:0000313" key="4">
    <source>
        <dbReference type="EMBL" id="RDC60763.1"/>
    </source>
</evidence>
<evidence type="ECO:0000313" key="5">
    <source>
        <dbReference type="Proteomes" id="UP000253727"/>
    </source>
</evidence>
<keyword evidence="5" id="KW-1185">Reference proteome</keyword>
<dbReference type="Gene3D" id="3.40.630.30">
    <property type="match status" value="1"/>
</dbReference>
<dbReference type="CDD" id="cd04301">
    <property type="entry name" value="NAT_SF"/>
    <property type="match status" value="1"/>
</dbReference>
<dbReference type="PROSITE" id="PS51186">
    <property type="entry name" value="GNAT"/>
    <property type="match status" value="1"/>
</dbReference>
<dbReference type="PANTHER" id="PTHR43877:SF2">
    <property type="entry name" value="AMINOALKYLPHOSPHONATE N-ACETYLTRANSFERASE-RELATED"/>
    <property type="match status" value="1"/>
</dbReference>
<dbReference type="InterPro" id="IPR000182">
    <property type="entry name" value="GNAT_dom"/>
</dbReference>
<reference evidence="4 5" key="1">
    <citation type="submission" date="2018-04" db="EMBL/GenBank/DDBJ databases">
        <title>Altererythrobacter sp. HME9302 genome sequencing and assembly.</title>
        <authorList>
            <person name="Kang H."/>
            <person name="Kim H."/>
            <person name="Joh K."/>
        </authorList>
    </citation>
    <scope>NUCLEOTIDE SEQUENCE [LARGE SCALE GENOMIC DNA]</scope>
    <source>
        <strain evidence="4 5">HME9302</strain>
    </source>
</reference>
<sequence length="175" mass="19447">MTILRPAFLSDAQPLATLGRDSFCAAFAHLYDPADLDTFLKQVYAPEVVAKEIADDFCIHQLAAVSDKPDAKLLGFCKMRDPSWYADDSNAANPIALGQLYTDPAATGQGIGAGLMDWALDLARSRGHDAIQLSVWSENTRAQKFYQRYGFAKIKDIEFWVGNTCDAEFLYELRL</sequence>
<accession>A0A369Q7B9</accession>
<organism evidence="4 5">
    <name type="scientific">Alteripontixanthobacter maritimus</name>
    <dbReference type="NCBI Taxonomy" id="2161824"/>
    <lineage>
        <taxon>Bacteria</taxon>
        <taxon>Pseudomonadati</taxon>
        <taxon>Pseudomonadota</taxon>
        <taxon>Alphaproteobacteria</taxon>
        <taxon>Sphingomonadales</taxon>
        <taxon>Erythrobacteraceae</taxon>
        <taxon>Alteripontixanthobacter</taxon>
    </lineage>
</organism>
<name>A0A369Q7B9_9SPHN</name>
<dbReference type="GO" id="GO:0016747">
    <property type="term" value="F:acyltransferase activity, transferring groups other than amino-acyl groups"/>
    <property type="evidence" value="ECO:0007669"/>
    <property type="project" value="InterPro"/>
</dbReference>
<dbReference type="EMBL" id="QBKA01000002">
    <property type="protein sequence ID" value="RDC60763.1"/>
    <property type="molecule type" value="Genomic_DNA"/>
</dbReference>
<proteinExistence type="predicted"/>
<dbReference type="SUPFAM" id="SSF55729">
    <property type="entry name" value="Acyl-CoA N-acyltransferases (Nat)"/>
    <property type="match status" value="1"/>
</dbReference>
<dbReference type="Pfam" id="PF00583">
    <property type="entry name" value="Acetyltransf_1"/>
    <property type="match status" value="1"/>
</dbReference>